<keyword evidence="4 7" id="KW-0472">Membrane</keyword>
<evidence type="ECO:0000256" key="2">
    <source>
        <dbReference type="ARBA" id="ARBA00022692"/>
    </source>
</evidence>
<gene>
    <name evidence="9" type="ORF">J0S82_004748</name>
</gene>
<feature type="domain" description="FAM234A/B beta-propeller" evidence="8">
    <location>
        <begin position="122"/>
        <end position="446"/>
    </location>
</feature>
<accession>A0A8J6ACN1</accession>
<feature type="transmembrane region" description="Helical" evidence="7">
    <location>
        <begin position="91"/>
        <end position="110"/>
    </location>
</feature>
<dbReference type="Proteomes" id="UP000700334">
    <property type="component" value="Unassembled WGS sequence"/>
</dbReference>
<dbReference type="PANTHER" id="PTHR21419">
    <property type="match status" value="1"/>
</dbReference>
<feature type="domain" description="FAM234A/B beta-propeller" evidence="8">
    <location>
        <begin position="499"/>
        <end position="674"/>
    </location>
</feature>
<feature type="region of interest" description="Disordered" evidence="6">
    <location>
        <begin position="50"/>
        <end position="77"/>
    </location>
</feature>
<evidence type="ECO:0000256" key="1">
    <source>
        <dbReference type="ARBA" id="ARBA00004167"/>
    </source>
</evidence>
<dbReference type="EMBL" id="JAGFMF010011960">
    <property type="protein sequence ID" value="KAG8508939.1"/>
    <property type="molecule type" value="Genomic_DNA"/>
</dbReference>
<protein>
    <submittedName>
        <fullName evidence="9">Protein FAM234A</fullName>
    </submittedName>
</protein>
<dbReference type="InterPro" id="IPR045232">
    <property type="entry name" value="FAM234"/>
</dbReference>
<reference evidence="9" key="1">
    <citation type="journal article" date="2021" name="Evol. Appl.">
        <title>The genome of the Pyrenean desman and the effects of bottlenecks and inbreeding on the genomic landscape of an endangered species.</title>
        <authorList>
            <person name="Escoda L."/>
            <person name="Castresana J."/>
        </authorList>
    </citation>
    <scope>NUCLEOTIDE SEQUENCE</scope>
    <source>
        <strain evidence="9">IBE-C5619</strain>
    </source>
</reference>
<feature type="non-terminal residue" evidence="9">
    <location>
        <position position="1"/>
    </location>
</feature>
<evidence type="ECO:0000256" key="4">
    <source>
        <dbReference type="ARBA" id="ARBA00023136"/>
    </source>
</evidence>
<dbReference type="GO" id="GO:0016020">
    <property type="term" value="C:membrane"/>
    <property type="evidence" value="ECO:0007669"/>
    <property type="project" value="UniProtKB-SubCell"/>
</dbReference>
<sequence length="677" mass="70443">PAPALAAHTAAPAAETPAVTTLVPVLRCSDGSGRWDVRTMMAGKDLEAEIHPLRNEDGKPKDSPGGTPTPGDEAAKCPAPQARLSRCRATAFFLSLSLCLLVVFVVSFIIPCPERPASLGSWRVDLNSAVAHDFLATGDVNGDKILDVLFLYKTNSSSSNLSWSCADEGFSSPCTFMAALSGASGSVLWERPAAQDAALAQCAGAQPSAPAPTCVLAGRPGRLLAVDALTALLRRPSSAAAPSGETLWLGVGHPGRNASVLSALLPVPDLDADGAPDLLVLTQEGEEVQGSLYSGGSGLPLGPSGSLGQAGPSGPLLYVTRAGAHYVLLPCASSLCGYSVKGLYESAAGRASPLQRDPTWEDSLDPTSHRLLWHSSGAVRHLVLVPGPAGQDLLLVSTKACVLLDGRELRTRWTLNAAQVLRKPTLGHYKPDTLAVAVENGTGSDREVGEPLRPLLATQILDVGWAVAEALCTEGASGTGSALRSSCPALGPHAAPPPQILLLDTGTGSLLWRQALPGLPGDPPSASLWTADRRSAFFFWGLREPAAANQALLAGARSSDPDAASLSPWCPPQDPSGPRHSLFLFHPTLPGVLLELANVSAHVVAFHAVLLEPSRHAACVILTGPAGLDTPGLVSVAKHRVRDLIVGSRVVRLAEGGQDSDQAIRDRFSRLRYRGEA</sequence>
<evidence type="ECO:0000259" key="8">
    <source>
        <dbReference type="Pfam" id="PF23727"/>
    </source>
</evidence>
<dbReference type="GO" id="GO:0009986">
    <property type="term" value="C:cell surface"/>
    <property type="evidence" value="ECO:0007669"/>
    <property type="project" value="TreeGrafter"/>
</dbReference>
<dbReference type="PANTHER" id="PTHR21419:SF7">
    <property type="entry name" value="PROTEIN FAM234A"/>
    <property type="match status" value="1"/>
</dbReference>
<dbReference type="AlphaFoldDB" id="A0A8J6ACN1"/>
<dbReference type="SUPFAM" id="SSF50998">
    <property type="entry name" value="Quinoprotein alcohol dehydrogenase-like"/>
    <property type="match status" value="1"/>
</dbReference>
<dbReference type="OrthoDB" id="6364780at2759"/>
<keyword evidence="2 7" id="KW-0812">Transmembrane</keyword>
<feature type="compositionally biased region" description="Basic and acidic residues" evidence="6">
    <location>
        <begin position="50"/>
        <end position="62"/>
    </location>
</feature>
<comment type="caution">
    <text evidence="9">The sequence shown here is derived from an EMBL/GenBank/DDBJ whole genome shotgun (WGS) entry which is preliminary data.</text>
</comment>
<comment type="subcellular location">
    <subcellularLocation>
        <location evidence="1">Membrane</location>
        <topology evidence="1">Single-pass membrane protein</topology>
    </subcellularLocation>
</comment>
<evidence type="ECO:0000313" key="9">
    <source>
        <dbReference type="EMBL" id="KAG8508939.1"/>
    </source>
</evidence>
<name>A0A8J6ACN1_GALPY</name>
<proteinExistence type="inferred from homology"/>
<evidence type="ECO:0000256" key="5">
    <source>
        <dbReference type="ARBA" id="ARBA00025791"/>
    </source>
</evidence>
<evidence type="ECO:0000256" key="7">
    <source>
        <dbReference type="SAM" id="Phobius"/>
    </source>
</evidence>
<comment type="similarity">
    <text evidence="5">Belongs to the FAM234 family.</text>
</comment>
<dbReference type="InterPro" id="IPR011047">
    <property type="entry name" value="Quinoprotein_ADH-like_sf"/>
</dbReference>
<keyword evidence="10" id="KW-1185">Reference proteome</keyword>
<evidence type="ECO:0000256" key="6">
    <source>
        <dbReference type="SAM" id="MobiDB-lite"/>
    </source>
</evidence>
<dbReference type="Pfam" id="PF23727">
    <property type="entry name" value="Beta-prop_FAM234A_B"/>
    <property type="match status" value="2"/>
</dbReference>
<keyword evidence="3 7" id="KW-1133">Transmembrane helix</keyword>
<evidence type="ECO:0000313" key="10">
    <source>
        <dbReference type="Proteomes" id="UP000700334"/>
    </source>
</evidence>
<dbReference type="InterPro" id="IPR055409">
    <property type="entry name" value="Beta-prop_FAM234A_B"/>
</dbReference>
<evidence type="ECO:0000256" key="3">
    <source>
        <dbReference type="ARBA" id="ARBA00022989"/>
    </source>
</evidence>
<organism evidence="9 10">
    <name type="scientific">Galemys pyrenaicus</name>
    <name type="common">Iberian desman</name>
    <name type="synonym">Pyrenean desman</name>
    <dbReference type="NCBI Taxonomy" id="202257"/>
    <lineage>
        <taxon>Eukaryota</taxon>
        <taxon>Metazoa</taxon>
        <taxon>Chordata</taxon>
        <taxon>Craniata</taxon>
        <taxon>Vertebrata</taxon>
        <taxon>Euteleostomi</taxon>
        <taxon>Mammalia</taxon>
        <taxon>Eutheria</taxon>
        <taxon>Laurasiatheria</taxon>
        <taxon>Eulipotyphla</taxon>
        <taxon>Talpidae</taxon>
        <taxon>Galemys</taxon>
    </lineage>
</organism>